<keyword evidence="2" id="KW-1185">Reference proteome</keyword>
<gene>
    <name evidence="1" type="ORF">NPE20_11690</name>
</gene>
<organism evidence="1 2">
    <name type="scientific">Mucilaginibacter aquariorum</name>
    <dbReference type="NCBI Taxonomy" id="2967225"/>
    <lineage>
        <taxon>Bacteria</taxon>
        <taxon>Pseudomonadati</taxon>
        <taxon>Bacteroidota</taxon>
        <taxon>Sphingobacteriia</taxon>
        <taxon>Sphingobacteriales</taxon>
        <taxon>Sphingobacteriaceae</taxon>
        <taxon>Mucilaginibacter</taxon>
    </lineage>
</organism>
<accession>A0ABT1T214</accession>
<dbReference type="EMBL" id="JANHOH010000002">
    <property type="protein sequence ID" value="MCQ6958629.1"/>
    <property type="molecule type" value="Genomic_DNA"/>
</dbReference>
<evidence type="ECO:0000313" key="2">
    <source>
        <dbReference type="Proteomes" id="UP001204376"/>
    </source>
</evidence>
<proteinExistence type="predicted"/>
<name>A0ABT1T214_9SPHI</name>
<evidence type="ECO:0000313" key="1">
    <source>
        <dbReference type="EMBL" id="MCQ6958629.1"/>
    </source>
</evidence>
<dbReference type="RefSeq" id="WP_256538825.1">
    <property type="nucleotide sequence ID" value="NZ_JANHOH010000002.1"/>
</dbReference>
<reference evidence="1 2" key="1">
    <citation type="submission" date="2022-07" db="EMBL/GenBank/DDBJ databases">
        <title>Mucilaginibacter sp. JC4.</title>
        <authorList>
            <person name="Le V."/>
            <person name="Ko S.-R."/>
            <person name="Ahn C.-Y."/>
            <person name="Oh H.-M."/>
        </authorList>
    </citation>
    <scope>NUCLEOTIDE SEQUENCE [LARGE SCALE GENOMIC DNA]</scope>
    <source>
        <strain evidence="1 2">JC4</strain>
    </source>
</reference>
<sequence length="167" mass="19593">MNYELKKLGAVIKIPGSYKPVTEKDIERIIYKKQDLGFKNDLLRMCRLNPKCEFLIDTLNPYKFIMTSEITPYFKIDSNAFYFTIDHERSISSSSPNISDSVYYVGSKMGSFSGFKFIESKYLRKLNAYKRISYNYMISSNKKIIGIGFYSPEEQDVRRFINTIKKK</sequence>
<protein>
    <submittedName>
        <fullName evidence="1">Uncharacterized protein</fullName>
    </submittedName>
</protein>
<dbReference type="Proteomes" id="UP001204376">
    <property type="component" value="Unassembled WGS sequence"/>
</dbReference>
<comment type="caution">
    <text evidence="1">The sequence shown here is derived from an EMBL/GenBank/DDBJ whole genome shotgun (WGS) entry which is preliminary data.</text>
</comment>